<accession>A0A4R9A8T8</accession>
<dbReference type="Proteomes" id="UP000297447">
    <property type="component" value="Unassembled WGS sequence"/>
</dbReference>
<evidence type="ECO:0000256" key="1">
    <source>
        <dbReference type="SAM" id="MobiDB-lite"/>
    </source>
</evidence>
<dbReference type="InterPro" id="IPR003615">
    <property type="entry name" value="HNH_nuc"/>
</dbReference>
<feature type="domain" description="HNH nuclease" evidence="2">
    <location>
        <begin position="388"/>
        <end position="440"/>
    </location>
</feature>
<name>A0A4R9A8T8_9MICO</name>
<keyword evidence="3" id="KW-0255">Endonuclease</keyword>
<evidence type="ECO:0000259" key="2">
    <source>
        <dbReference type="SMART" id="SM00507"/>
    </source>
</evidence>
<evidence type="ECO:0000313" key="3">
    <source>
        <dbReference type="EMBL" id="TFD54014.1"/>
    </source>
</evidence>
<sequence length="488" mass="53710">MLMKIIESEESPPPDDPGGRGAAAADWTAMDGWAGSDERAGTDDWVDVQVLADYDLQRWADIEHDEPADPDAIPVPPDRFATERAAHIDAIIDTERRLAAAHHDRAVAIAAAQEFTERAVLPGIPITGAQWDGYEVAMRSLRAEVACALRIPEVSAGRILLESSMLVNRLPQTFAALGDGTISYKHARTVVEEIRALPDEALEDFEAAVLPRAARTTPVRFRAVARQVRERKHPWSIEKRREICLSDRSARFRPRHDGMAMLEFYQSADWAGAAYARITDLAISMQGSDETRTLTQLRSDVASELLLRGVTAEGLGTGIVATVHVTVPVFTLMGHDDEPAMLDGYGPIDAETARRLAGTATSWLRILTHPETGAVLSVGQNPEQVPADLKRFLQIRDGTCRFMGCGRPARLSEIDHTLDRQFGGQMTHDNLSHLCKMHHLLKHQTGWQLVQVKDGVLAWTAPTGHVYYTDPATPIQTPAIDTDTPPPF</sequence>
<dbReference type="GO" id="GO:0004519">
    <property type="term" value="F:endonuclease activity"/>
    <property type="evidence" value="ECO:0007669"/>
    <property type="project" value="UniProtKB-KW"/>
</dbReference>
<keyword evidence="4" id="KW-1185">Reference proteome</keyword>
<dbReference type="SMART" id="SM00507">
    <property type="entry name" value="HNHc"/>
    <property type="match status" value="1"/>
</dbReference>
<dbReference type="EMBL" id="SOHE01000018">
    <property type="protein sequence ID" value="TFD54014.1"/>
    <property type="molecule type" value="Genomic_DNA"/>
</dbReference>
<gene>
    <name evidence="3" type="ORF">E3T55_04830</name>
</gene>
<dbReference type="CDD" id="cd00085">
    <property type="entry name" value="HNHc"/>
    <property type="match status" value="1"/>
</dbReference>
<keyword evidence="3" id="KW-0378">Hydrolase</keyword>
<dbReference type="AlphaFoldDB" id="A0A4R9A8T8"/>
<dbReference type="OrthoDB" id="3261064at2"/>
<proteinExistence type="predicted"/>
<reference evidence="3 4" key="1">
    <citation type="submission" date="2019-03" db="EMBL/GenBank/DDBJ databases">
        <title>Genomics of glacier-inhabiting Cryobacterium strains.</title>
        <authorList>
            <person name="Liu Q."/>
            <person name="Xin Y.-H."/>
        </authorList>
    </citation>
    <scope>NUCLEOTIDE SEQUENCE [LARGE SCALE GENOMIC DNA]</scope>
    <source>
        <strain evidence="3 4">Hh14</strain>
    </source>
</reference>
<protein>
    <submittedName>
        <fullName evidence="3">HNH endonuclease</fullName>
    </submittedName>
</protein>
<feature type="region of interest" description="Disordered" evidence="1">
    <location>
        <begin position="1"/>
        <end position="26"/>
    </location>
</feature>
<dbReference type="InterPro" id="IPR003870">
    <property type="entry name" value="DUF222"/>
</dbReference>
<comment type="caution">
    <text evidence="3">The sequence shown here is derived from an EMBL/GenBank/DDBJ whole genome shotgun (WGS) entry which is preliminary data.</text>
</comment>
<dbReference type="Pfam" id="PF02720">
    <property type="entry name" value="DUF222"/>
    <property type="match status" value="1"/>
</dbReference>
<evidence type="ECO:0000313" key="4">
    <source>
        <dbReference type="Proteomes" id="UP000297447"/>
    </source>
</evidence>
<keyword evidence="3" id="KW-0540">Nuclease</keyword>
<organism evidence="3 4">
    <name type="scientific">Cryobacterium frigoriphilum</name>
    <dbReference type="NCBI Taxonomy" id="1259150"/>
    <lineage>
        <taxon>Bacteria</taxon>
        <taxon>Bacillati</taxon>
        <taxon>Actinomycetota</taxon>
        <taxon>Actinomycetes</taxon>
        <taxon>Micrococcales</taxon>
        <taxon>Microbacteriaceae</taxon>
        <taxon>Cryobacterium</taxon>
    </lineage>
</organism>